<comment type="caution">
    <text evidence="1">The sequence shown here is derived from an EMBL/GenBank/DDBJ whole genome shotgun (WGS) entry which is preliminary data.</text>
</comment>
<gene>
    <name evidence="1" type="ORF">LCGC14_0485180</name>
</gene>
<reference evidence="1" key="1">
    <citation type="journal article" date="2015" name="Nature">
        <title>Complex archaea that bridge the gap between prokaryotes and eukaryotes.</title>
        <authorList>
            <person name="Spang A."/>
            <person name="Saw J.H."/>
            <person name="Jorgensen S.L."/>
            <person name="Zaremba-Niedzwiedzka K."/>
            <person name="Martijn J."/>
            <person name="Lind A.E."/>
            <person name="van Eijk R."/>
            <person name="Schleper C."/>
            <person name="Guy L."/>
            <person name="Ettema T.J."/>
        </authorList>
    </citation>
    <scope>NUCLEOTIDE SEQUENCE</scope>
</reference>
<evidence type="ECO:0008006" key="2">
    <source>
        <dbReference type="Google" id="ProtNLM"/>
    </source>
</evidence>
<sequence length="228" mass="24571">MLMDEPKDISVEITCLHTSEIHVPRFSVLFDAEGWDGRIVHVVRPDLLARAQANGSETVREDVSQILAACEASNAMLCSCSTLGPLIESFGADYVRVDRSVMEAAAQYKRVMLVICLESTRAATVNLFEACVKAPDVRAHVIMCQTAWSFFEKGDMEGFYAAIAQDVLAGMDALADTDCVVLAQASMQGAAALLSDLGVPVMTTPVLAVRRAMQTARRNCIQPAAPSS</sequence>
<accession>A0A0F9VGX0</accession>
<dbReference type="AlphaFoldDB" id="A0A0F9VGX0"/>
<name>A0A0F9VGX0_9ZZZZ</name>
<dbReference type="EMBL" id="LAZR01000535">
    <property type="protein sequence ID" value="KKN65058.1"/>
    <property type="molecule type" value="Genomic_DNA"/>
</dbReference>
<evidence type="ECO:0000313" key="1">
    <source>
        <dbReference type="EMBL" id="KKN65058.1"/>
    </source>
</evidence>
<proteinExistence type="predicted"/>
<protein>
    <recommendedName>
        <fullName evidence="2">Asp/Glu/hydantoin racemase</fullName>
    </recommendedName>
</protein>
<organism evidence="1">
    <name type="scientific">marine sediment metagenome</name>
    <dbReference type="NCBI Taxonomy" id="412755"/>
    <lineage>
        <taxon>unclassified sequences</taxon>
        <taxon>metagenomes</taxon>
        <taxon>ecological metagenomes</taxon>
    </lineage>
</organism>